<keyword evidence="3" id="KW-0479">Metal-binding</keyword>
<dbReference type="Proteomes" id="UP000325003">
    <property type="component" value="Unassembled WGS sequence"/>
</dbReference>
<feature type="active site" description="Proton donor/acceptor" evidence="2">
    <location>
        <position position="199"/>
    </location>
</feature>
<feature type="binding site" evidence="3">
    <location>
        <position position="199"/>
    </location>
    <ligand>
        <name>a divalent metal cation</name>
        <dbReference type="ChEBI" id="CHEBI:60240"/>
    </ligand>
</feature>
<dbReference type="EMBL" id="VUJV01000001">
    <property type="protein sequence ID" value="KAA1421798.1"/>
    <property type="molecule type" value="Genomic_DNA"/>
</dbReference>
<comment type="similarity">
    <text evidence="1">Belongs to the SMP-30/CGR1 family.</text>
</comment>
<dbReference type="InterPro" id="IPR013658">
    <property type="entry name" value="SGL"/>
</dbReference>
<name>A0A5B1LNW2_9ACTN</name>
<accession>A0A5B1LNW2</accession>
<evidence type="ECO:0000256" key="2">
    <source>
        <dbReference type="PIRSR" id="PIRSR605511-1"/>
    </source>
</evidence>
<dbReference type="InterPro" id="IPR005511">
    <property type="entry name" value="SMP-30"/>
</dbReference>
<organism evidence="5 6">
    <name type="scientific">Nocardioides humilatus</name>
    <dbReference type="NCBI Taxonomy" id="2607660"/>
    <lineage>
        <taxon>Bacteria</taxon>
        <taxon>Bacillati</taxon>
        <taxon>Actinomycetota</taxon>
        <taxon>Actinomycetes</taxon>
        <taxon>Propionibacteriales</taxon>
        <taxon>Nocardioidaceae</taxon>
        <taxon>Nocardioides</taxon>
    </lineage>
</organism>
<evidence type="ECO:0000259" key="4">
    <source>
        <dbReference type="Pfam" id="PF08450"/>
    </source>
</evidence>
<dbReference type="AlphaFoldDB" id="A0A5B1LNW2"/>
<keyword evidence="3" id="KW-0862">Zinc</keyword>
<dbReference type="PRINTS" id="PR01790">
    <property type="entry name" value="SMP30FAMILY"/>
</dbReference>
<dbReference type="PANTHER" id="PTHR10907:SF47">
    <property type="entry name" value="REGUCALCIN"/>
    <property type="match status" value="1"/>
</dbReference>
<keyword evidence="6" id="KW-1185">Reference proteome</keyword>
<feature type="binding site" evidence="3">
    <location>
        <position position="105"/>
    </location>
    <ligand>
        <name>substrate</name>
    </ligand>
</feature>
<reference evidence="5 6" key="1">
    <citation type="submission" date="2019-09" db="EMBL/GenBank/DDBJ databases">
        <title>Nocardioides panacisoli sp. nov., isolated from the soil of a ginseng field.</title>
        <authorList>
            <person name="Cho C."/>
        </authorList>
    </citation>
    <scope>NUCLEOTIDE SEQUENCE [LARGE SCALE GENOMIC DNA]</scope>
    <source>
        <strain evidence="5 6">BN130099</strain>
    </source>
</reference>
<comment type="cofactor">
    <cofactor evidence="3">
        <name>Zn(2+)</name>
        <dbReference type="ChEBI" id="CHEBI:29105"/>
    </cofactor>
    <text evidence="3">Binds 1 divalent metal cation per subunit.</text>
</comment>
<feature type="domain" description="SMP-30/Gluconolactonase/LRE-like region" evidence="4">
    <location>
        <begin position="19"/>
        <end position="256"/>
    </location>
</feature>
<gene>
    <name evidence="5" type="ORF">F0U44_05890</name>
</gene>
<proteinExistence type="inferred from homology"/>
<sequence length="290" mass="30412">MSVESLGAPEVVVPASAEVGEGPVLDSRTGNLVWVDITQGWLFQTELVTGATESEHFDTMVGAALPRTDEPGFLLAVSDGFGLWTPDGGLTMVDPCLAEPHLRFNDAKCDSRGRAWGGSLFMDFTPGGGELRRYDGTGPSTVHARGLTQPNGIGWSPDDQTMYLIDTQKYVLLRADFDADSGEVGEFSALCAVDGAYPDGLAVDLDGNIWIAMWDGWEVRRYSPAGEQTGVITMPVANASSCAISADGTLYITSANAGLSEEALAAQPLAGSVFAINIGVAGVPVSGFRG</sequence>
<dbReference type="Pfam" id="PF08450">
    <property type="entry name" value="SGL"/>
    <property type="match status" value="1"/>
</dbReference>
<feature type="binding site" evidence="3">
    <location>
        <position position="21"/>
    </location>
    <ligand>
        <name>a divalent metal cation</name>
        <dbReference type="ChEBI" id="CHEBI:60240"/>
    </ligand>
</feature>
<feature type="binding site" evidence="3">
    <location>
        <position position="151"/>
    </location>
    <ligand>
        <name>a divalent metal cation</name>
        <dbReference type="ChEBI" id="CHEBI:60240"/>
    </ligand>
</feature>
<feature type="binding site" evidence="3">
    <location>
        <position position="123"/>
    </location>
    <ligand>
        <name>substrate</name>
    </ligand>
</feature>
<evidence type="ECO:0000256" key="3">
    <source>
        <dbReference type="PIRSR" id="PIRSR605511-2"/>
    </source>
</evidence>
<feature type="binding site" evidence="3">
    <location>
        <position position="103"/>
    </location>
    <ligand>
        <name>substrate</name>
    </ligand>
</feature>
<protein>
    <submittedName>
        <fullName evidence="5">SMP-30/gluconolactonase/LRE family protein</fullName>
    </submittedName>
</protein>
<evidence type="ECO:0000313" key="6">
    <source>
        <dbReference type="Proteomes" id="UP000325003"/>
    </source>
</evidence>
<dbReference type="InterPro" id="IPR011042">
    <property type="entry name" value="6-blade_b-propeller_TolB-like"/>
</dbReference>
<evidence type="ECO:0000256" key="1">
    <source>
        <dbReference type="ARBA" id="ARBA00008853"/>
    </source>
</evidence>
<comment type="caution">
    <text evidence="5">The sequence shown here is derived from an EMBL/GenBank/DDBJ whole genome shotgun (WGS) entry which is preliminary data.</text>
</comment>
<dbReference type="Gene3D" id="2.120.10.30">
    <property type="entry name" value="TolB, C-terminal domain"/>
    <property type="match status" value="1"/>
</dbReference>
<reference evidence="5 6" key="2">
    <citation type="submission" date="2019-09" db="EMBL/GenBank/DDBJ databases">
        <authorList>
            <person name="Jin C."/>
        </authorList>
    </citation>
    <scope>NUCLEOTIDE SEQUENCE [LARGE SCALE GENOMIC DNA]</scope>
    <source>
        <strain evidence="5 6">BN130099</strain>
    </source>
</reference>
<dbReference type="GO" id="GO:0019853">
    <property type="term" value="P:L-ascorbic acid biosynthetic process"/>
    <property type="evidence" value="ECO:0007669"/>
    <property type="project" value="TreeGrafter"/>
</dbReference>
<evidence type="ECO:0000313" key="5">
    <source>
        <dbReference type="EMBL" id="KAA1421798.1"/>
    </source>
</evidence>
<dbReference type="GO" id="GO:0004341">
    <property type="term" value="F:gluconolactonase activity"/>
    <property type="evidence" value="ECO:0007669"/>
    <property type="project" value="TreeGrafter"/>
</dbReference>
<dbReference type="RefSeq" id="WP_149727259.1">
    <property type="nucleotide sequence ID" value="NZ_VUJV01000001.1"/>
</dbReference>
<dbReference type="SUPFAM" id="SSF63829">
    <property type="entry name" value="Calcium-dependent phosphotriesterase"/>
    <property type="match status" value="1"/>
</dbReference>
<dbReference type="GO" id="GO:0005509">
    <property type="term" value="F:calcium ion binding"/>
    <property type="evidence" value="ECO:0007669"/>
    <property type="project" value="TreeGrafter"/>
</dbReference>
<dbReference type="PANTHER" id="PTHR10907">
    <property type="entry name" value="REGUCALCIN"/>
    <property type="match status" value="1"/>
</dbReference>